<evidence type="ECO:0000313" key="2">
    <source>
        <dbReference type="EMBL" id="SMH43476.1"/>
    </source>
</evidence>
<dbReference type="SUPFAM" id="SSF56747">
    <property type="entry name" value="Prim-pol domain"/>
    <property type="match status" value="1"/>
</dbReference>
<gene>
    <name evidence="2" type="ORF">SAMN02982922_2913</name>
</gene>
<sequence length="320" mass="35338">MPTLTIPEIARVLRRFDQAGYELFPLAKGAKTPRDTGWQTNEYTLLGDVAPWVQRGGNVGVRLRDNDLVLDLDPRNFRPGDDPFDRLCADVGENLSVHPTVLTGRGDGGRHIYLSKPSETRTVSKLDDYQGIDFRSRGSFVVAPGSSHPETGRPYLLDDLTLAISDVRAAPDALMALLARPDTPFHVDAAGKLSNEQLAEFLAVLDPHDYGPGQHDRWFALMAASHDATAGHGLPEWLAWCARDERYGHVDDELTARRWESLQAGKRGGANFRTLFAAVVEAGRPDLVAAFDDDDLVDRYDFEAERDAMLAILDEESSNA</sequence>
<dbReference type="AlphaFoldDB" id="A0A1X7NZ11"/>
<accession>A0A1X7NZ11</accession>
<proteinExistence type="predicted"/>
<dbReference type="GO" id="GO:0016817">
    <property type="term" value="F:hydrolase activity, acting on acid anhydrides"/>
    <property type="evidence" value="ECO:0007669"/>
    <property type="project" value="InterPro"/>
</dbReference>
<name>A0A1X7NZ11_9HYPH</name>
<keyword evidence="3" id="KW-1185">Reference proteome</keyword>
<dbReference type="InterPro" id="IPR014819">
    <property type="entry name" value="PriCT_2"/>
</dbReference>
<dbReference type="CDD" id="cd04859">
    <property type="entry name" value="Prim_Pol"/>
    <property type="match status" value="1"/>
</dbReference>
<dbReference type="SMART" id="SM00943">
    <property type="entry name" value="Prim-Pol"/>
    <property type="match status" value="1"/>
</dbReference>
<dbReference type="RefSeq" id="WP_176247523.1">
    <property type="nucleotide sequence ID" value="NZ_FXBL01000004.1"/>
</dbReference>
<dbReference type="Proteomes" id="UP000193083">
    <property type="component" value="Unassembled WGS sequence"/>
</dbReference>
<evidence type="ECO:0000313" key="3">
    <source>
        <dbReference type="Proteomes" id="UP000193083"/>
    </source>
</evidence>
<dbReference type="EMBL" id="FXBL01000004">
    <property type="protein sequence ID" value="SMH43476.1"/>
    <property type="molecule type" value="Genomic_DNA"/>
</dbReference>
<dbReference type="Pfam" id="PF08707">
    <property type="entry name" value="PriCT_2"/>
    <property type="match status" value="1"/>
</dbReference>
<organism evidence="2 3">
    <name type="scientific">Mesorhizobium australicum</name>
    <dbReference type="NCBI Taxonomy" id="536018"/>
    <lineage>
        <taxon>Bacteria</taxon>
        <taxon>Pseudomonadati</taxon>
        <taxon>Pseudomonadota</taxon>
        <taxon>Alphaproteobacteria</taxon>
        <taxon>Hyphomicrobiales</taxon>
        <taxon>Phyllobacteriaceae</taxon>
        <taxon>Mesorhizobium</taxon>
    </lineage>
</organism>
<dbReference type="InterPro" id="IPR015330">
    <property type="entry name" value="DNA_primase/pol_bifunc_N"/>
</dbReference>
<reference evidence="2 3" key="1">
    <citation type="submission" date="2017-04" db="EMBL/GenBank/DDBJ databases">
        <authorList>
            <person name="Afonso C.L."/>
            <person name="Miller P.J."/>
            <person name="Scott M.A."/>
            <person name="Spackman E."/>
            <person name="Goraichik I."/>
            <person name="Dimitrov K.M."/>
            <person name="Suarez D.L."/>
            <person name="Swayne D.E."/>
        </authorList>
    </citation>
    <scope>NUCLEOTIDE SEQUENCE [LARGE SCALE GENOMIC DNA]</scope>
    <source>
        <strain evidence="2 3">B5P</strain>
    </source>
</reference>
<feature type="domain" description="DNA primase/polymerase bifunctional N-terminal" evidence="1">
    <location>
        <begin position="13"/>
        <end position="174"/>
    </location>
</feature>
<dbReference type="Pfam" id="PF09250">
    <property type="entry name" value="Prim-Pol"/>
    <property type="match status" value="1"/>
</dbReference>
<evidence type="ECO:0000259" key="1">
    <source>
        <dbReference type="SMART" id="SM00943"/>
    </source>
</evidence>
<protein>
    <submittedName>
        <fullName evidence="2">Primase C terminal 2 (PriCT-2)</fullName>
    </submittedName>
</protein>